<accession>A0ABR1MJ86</accession>
<dbReference type="Proteomes" id="UP001365128">
    <property type="component" value="Unassembled WGS sequence"/>
</dbReference>
<name>A0ABR1MJ86_9PEZI</name>
<feature type="region of interest" description="Disordered" evidence="1">
    <location>
        <begin position="29"/>
        <end position="52"/>
    </location>
</feature>
<reference evidence="2 3" key="1">
    <citation type="submission" date="2024-04" db="EMBL/GenBank/DDBJ databases">
        <title>Phyllosticta paracitricarpa is synonymous to the EU quarantine fungus P. citricarpa based on phylogenomic analyses.</title>
        <authorList>
            <consortium name="Lawrence Berkeley National Laboratory"/>
            <person name="Van Ingen-Buijs V.A."/>
            <person name="Van Westerhoven A.C."/>
            <person name="Haridas S."/>
            <person name="Skiadas P."/>
            <person name="Martin F."/>
            <person name="Groenewald J.Z."/>
            <person name="Crous P.W."/>
            <person name="Seidl M.F."/>
        </authorList>
    </citation>
    <scope>NUCLEOTIDE SEQUENCE [LARGE SCALE GENOMIC DNA]</scope>
    <source>
        <strain evidence="2 3">CBS 122670</strain>
    </source>
</reference>
<comment type="caution">
    <text evidence="2">The sequence shown here is derived from an EMBL/GenBank/DDBJ whole genome shotgun (WGS) entry which is preliminary data.</text>
</comment>
<evidence type="ECO:0000313" key="2">
    <source>
        <dbReference type="EMBL" id="KAK7548109.1"/>
    </source>
</evidence>
<feature type="compositionally biased region" description="Low complexity" evidence="1">
    <location>
        <begin position="105"/>
        <end position="144"/>
    </location>
</feature>
<gene>
    <name evidence="2" type="ORF">IWX46DRAFT_639852</name>
</gene>
<proteinExistence type="predicted"/>
<dbReference type="EMBL" id="JBBPDW010000011">
    <property type="protein sequence ID" value="KAK7548109.1"/>
    <property type="molecule type" value="Genomic_DNA"/>
</dbReference>
<evidence type="ECO:0000256" key="1">
    <source>
        <dbReference type="SAM" id="MobiDB-lite"/>
    </source>
</evidence>
<feature type="region of interest" description="Disordered" evidence="1">
    <location>
        <begin position="104"/>
        <end position="146"/>
    </location>
</feature>
<protein>
    <recommendedName>
        <fullName evidence="4">HNH nuclease domain-containing protein</fullName>
    </recommendedName>
</protein>
<organism evidence="2 3">
    <name type="scientific">Phyllosticta citricarpa</name>
    <dbReference type="NCBI Taxonomy" id="55181"/>
    <lineage>
        <taxon>Eukaryota</taxon>
        <taxon>Fungi</taxon>
        <taxon>Dikarya</taxon>
        <taxon>Ascomycota</taxon>
        <taxon>Pezizomycotina</taxon>
        <taxon>Dothideomycetes</taxon>
        <taxon>Dothideomycetes incertae sedis</taxon>
        <taxon>Botryosphaeriales</taxon>
        <taxon>Phyllostictaceae</taxon>
        <taxon>Phyllosticta</taxon>
    </lineage>
</organism>
<evidence type="ECO:0000313" key="3">
    <source>
        <dbReference type="Proteomes" id="UP001365128"/>
    </source>
</evidence>
<evidence type="ECO:0008006" key="4">
    <source>
        <dbReference type="Google" id="ProtNLM"/>
    </source>
</evidence>
<sequence>MLLNSSRVCMNLARNTPQWLRQQWARRNLVSPKPTPPSQPKDHSGTSVSSLTQHLKVAEDLQRSVHLLMQQKIKDGRVHLDQHIQRTEGSVSLSIRNISMVQIGSSGQSSTATPSSTDPLTAGPSTAGPSTTSSPDADPSAPADGQKEDQVLAHMDLMMTRLPVPANAMETSKGRNKVIDRSRKALRTEVLRSYQAQNAKGQVWCCIRREWRPARDVCTAHLAAVSIGDNYLQYVFNDAGPHLWNPENAIPISVDLEDALDAGQIAIVPAQPDDVDFSPDPHNSVPRDNRFKVVVFDDTFTTYDGELTAEDLHGRLLGFQDPDFRPGLRYVCFNVVTTLARRQRYKVLGAEGDLDKLGDSRFLLAPGKFIHDTWLLKTCAQLGIDLDQQAQPPQKTGDEKIDAAPAHGGFEEYI</sequence>
<keyword evidence="3" id="KW-1185">Reference proteome</keyword>